<evidence type="ECO:0000313" key="1">
    <source>
        <dbReference type="EMBL" id="KAF2871689.1"/>
    </source>
</evidence>
<reference evidence="1 2" key="1">
    <citation type="submission" date="2020-01" db="EMBL/GenBank/DDBJ databases">
        <authorList>
            <consortium name="DOE Joint Genome Institute"/>
            <person name="Haridas S."/>
            <person name="Albert R."/>
            <person name="Binder M."/>
            <person name="Bloem J."/>
            <person name="Labutti K."/>
            <person name="Salamov A."/>
            <person name="Andreopoulos B."/>
            <person name="Baker S.E."/>
            <person name="Barry K."/>
            <person name="Bills G."/>
            <person name="Bluhm B.H."/>
            <person name="Cannon C."/>
            <person name="Castanera R."/>
            <person name="Culley D.E."/>
            <person name="Daum C."/>
            <person name="Ezra D."/>
            <person name="Gonzalez J.B."/>
            <person name="Henrissat B."/>
            <person name="Kuo A."/>
            <person name="Liang C."/>
            <person name="Lipzen A."/>
            <person name="Lutzoni F."/>
            <person name="Magnuson J."/>
            <person name="Mondo S."/>
            <person name="Nolan M."/>
            <person name="Ohm R."/>
            <person name="Pangilinan J."/>
            <person name="Park H.-J.H."/>
            <person name="Ramirez L."/>
            <person name="Alfaro M."/>
            <person name="Sun H."/>
            <person name="Tritt A."/>
            <person name="Yoshinaga Y."/>
            <person name="Zwiers L.-H.L."/>
            <person name="Turgeon B.G."/>
            <person name="Goodwin S.B."/>
            <person name="Spatafora J.W."/>
            <person name="Crous P.W."/>
            <person name="Grigoriev I.V."/>
        </authorList>
    </citation>
    <scope>NUCLEOTIDE SEQUENCE [LARGE SCALE GENOMIC DNA]</scope>
    <source>
        <strain evidence="1 2">CBS 611.86</strain>
    </source>
</reference>
<sequence length="225" mass="25105">MEAKTDHAQGNSADLAVGLAAMNINLDASVGHAGVAEEPVTFLTISGEIRNAIYAAALDMQTSLSLAYISEAKKRRDNAIGPYKRRYKDLNIHWAGFMHIAVLCDDVFQYIETFYQGRDPDTMSVHRGNIMVDLATYSTDNIDILPLIKLSIQSSNVNVRFKDWGLFENPFLASLDKLCNERNSESLMFFTICAAKVEMDKYLMQDSIHVKSGFAESWNMSGLSD</sequence>
<accession>A0A7C8I616</accession>
<proteinExistence type="predicted"/>
<name>A0A7C8I616_9PLEO</name>
<comment type="caution">
    <text evidence="1">The sequence shown here is derived from an EMBL/GenBank/DDBJ whole genome shotgun (WGS) entry which is preliminary data.</text>
</comment>
<organism evidence="1 2">
    <name type="scientific">Massariosphaeria phaeospora</name>
    <dbReference type="NCBI Taxonomy" id="100035"/>
    <lineage>
        <taxon>Eukaryota</taxon>
        <taxon>Fungi</taxon>
        <taxon>Dikarya</taxon>
        <taxon>Ascomycota</taxon>
        <taxon>Pezizomycotina</taxon>
        <taxon>Dothideomycetes</taxon>
        <taxon>Pleosporomycetidae</taxon>
        <taxon>Pleosporales</taxon>
        <taxon>Pleosporales incertae sedis</taxon>
        <taxon>Massariosphaeria</taxon>
    </lineage>
</organism>
<evidence type="ECO:0000313" key="2">
    <source>
        <dbReference type="Proteomes" id="UP000481861"/>
    </source>
</evidence>
<dbReference type="EMBL" id="JAADJZ010000011">
    <property type="protein sequence ID" value="KAF2871689.1"/>
    <property type="molecule type" value="Genomic_DNA"/>
</dbReference>
<dbReference type="Proteomes" id="UP000481861">
    <property type="component" value="Unassembled WGS sequence"/>
</dbReference>
<keyword evidence="2" id="KW-1185">Reference proteome</keyword>
<gene>
    <name evidence="1" type="ORF">BDV95DRAFT_607106</name>
</gene>
<protein>
    <submittedName>
        <fullName evidence="1">Uncharacterized protein</fullName>
    </submittedName>
</protein>
<dbReference type="AlphaFoldDB" id="A0A7C8I616"/>